<dbReference type="EMBL" id="JAAOAN010000299">
    <property type="protein sequence ID" value="KAF5711717.1"/>
    <property type="molecule type" value="Genomic_DNA"/>
</dbReference>
<proteinExistence type="predicted"/>
<dbReference type="AlphaFoldDB" id="A0A8H6DE18"/>
<protein>
    <submittedName>
        <fullName evidence="1">Uncharacterized protein</fullName>
    </submittedName>
</protein>
<comment type="caution">
    <text evidence="1">The sequence shown here is derived from an EMBL/GenBank/DDBJ whole genome shotgun (WGS) entry which is preliminary data.</text>
</comment>
<sequence length="130" mass="14122">MVVPSPGATAEISDSVDPSARLQERCLSQRARLDVGEIRAYAKRFKLDKGSRVDEKLGLAERKPVLLGEKISLVERAFVPTKSESVMKTLQDLPSSDFATTCPDLGFANNSATTTQETRAFGIVIILPCP</sequence>
<reference evidence="1 2" key="1">
    <citation type="submission" date="2020-05" db="EMBL/GenBank/DDBJ databases">
        <title>Identification and distribution of gene clusters putatively required for synthesis of sphingolipid metabolism inhibitors in phylogenetically diverse species of the filamentous fungus Fusarium.</title>
        <authorList>
            <person name="Kim H.-S."/>
            <person name="Busman M."/>
            <person name="Brown D.W."/>
            <person name="Divon H."/>
            <person name="Uhlig S."/>
            <person name="Proctor R.H."/>
        </authorList>
    </citation>
    <scope>NUCLEOTIDE SEQUENCE [LARGE SCALE GENOMIC DNA]</scope>
    <source>
        <strain evidence="1 2">NRRL 66235</strain>
    </source>
</reference>
<dbReference type="Proteomes" id="UP000544331">
    <property type="component" value="Unassembled WGS sequence"/>
</dbReference>
<evidence type="ECO:0000313" key="1">
    <source>
        <dbReference type="EMBL" id="KAF5711717.1"/>
    </source>
</evidence>
<name>A0A8H6DE18_9HYPO</name>
<gene>
    <name evidence="1" type="ORF">FMUND_8843</name>
</gene>
<evidence type="ECO:0000313" key="2">
    <source>
        <dbReference type="Proteomes" id="UP000544331"/>
    </source>
</evidence>
<keyword evidence="2" id="KW-1185">Reference proteome</keyword>
<organism evidence="1 2">
    <name type="scientific">Fusarium mundagurra</name>
    <dbReference type="NCBI Taxonomy" id="1567541"/>
    <lineage>
        <taxon>Eukaryota</taxon>
        <taxon>Fungi</taxon>
        <taxon>Dikarya</taxon>
        <taxon>Ascomycota</taxon>
        <taxon>Pezizomycotina</taxon>
        <taxon>Sordariomycetes</taxon>
        <taxon>Hypocreomycetidae</taxon>
        <taxon>Hypocreales</taxon>
        <taxon>Nectriaceae</taxon>
        <taxon>Fusarium</taxon>
        <taxon>Fusarium fujikuroi species complex</taxon>
    </lineage>
</organism>
<accession>A0A8H6DE18</accession>